<protein>
    <submittedName>
        <fullName evidence="1">Uncharacterized protein</fullName>
    </submittedName>
</protein>
<keyword evidence="2" id="KW-1185">Reference proteome</keyword>
<evidence type="ECO:0000313" key="2">
    <source>
        <dbReference type="Proteomes" id="UP000770717"/>
    </source>
</evidence>
<dbReference type="OrthoDB" id="6021633at2759"/>
<comment type="caution">
    <text evidence="1">The sequence shown here is derived from an EMBL/GenBank/DDBJ whole genome shotgun (WGS) entry which is preliminary data.</text>
</comment>
<name>A0A8J6E7G7_ELECQ</name>
<dbReference type="Proteomes" id="UP000770717">
    <property type="component" value="Unassembled WGS sequence"/>
</dbReference>
<dbReference type="EMBL" id="WNTK01049545">
    <property type="protein sequence ID" value="KAG9460658.1"/>
    <property type="molecule type" value="Genomic_DNA"/>
</dbReference>
<accession>A0A8J6E7G7</accession>
<sequence length="96" mass="11421">MEARHPRNSNELKHICKEEWFKSPSQCCANLICSDSKYLVEVIAAKRDLQVIKFKRFTYRIFQPIRHAFSLKNHAYLMICLIDQMGSRRQCKVSSW</sequence>
<reference evidence="1" key="1">
    <citation type="thesis" date="2020" institute="ProQuest LLC" country="789 East Eisenhower Parkway, Ann Arbor, MI, USA">
        <title>Comparative Genomics and Chromosome Evolution.</title>
        <authorList>
            <person name="Mudd A.B."/>
        </authorList>
    </citation>
    <scope>NUCLEOTIDE SEQUENCE</scope>
    <source>
        <strain evidence="1">HN-11 Male</strain>
        <tissue evidence="1">Kidney and liver</tissue>
    </source>
</reference>
<dbReference type="AlphaFoldDB" id="A0A8J6E7G7"/>
<organism evidence="1 2">
    <name type="scientific">Eleutherodactylus coqui</name>
    <name type="common">Puerto Rican coqui</name>
    <dbReference type="NCBI Taxonomy" id="57060"/>
    <lineage>
        <taxon>Eukaryota</taxon>
        <taxon>Metazoa</taxon>
        <taxon>Chordata</taxon>
        <taxon>Craniata</taxon>
        <taxon>Vertebrata</taxon>
        <taxon>Euteleostomi</taxon>
        <taxon>Amphibia</taxon>
        <taxon>Batrachia</taxon>
        <taxon>Anura</taxon>
        <taxon>Neobatrachia</taxon>
        <taxon>Hyloidea</taxon>
        <taxon>Eleutherodactylidae</taxon>
        <taxon>Eleutherodactylinae</taxon>
        <taxon>Eleutherodactylus</taxon>
        <taxon>Eleutherodactylus</taxon>
    </lineage>
</organism>
<proteinExistence type="predicted"/>
<evidence type="ECO:0000313" key="1">
    <source>
        <dbReference type="EMBL" id="KAG9460658.1"/>
    </source>
</evidence>
<gene>
    <name evidence="1" type="ORF">GDO78_020375</name>
</gene>